<dbReference type="InterPro" id="IPR007235">
    <property type="entry name" value="Glyco_trans_28_C"/>
</dbReference>
<feature type="domain" description="Glycosyl transferase family 28 C-terminal" evidence="1">
    <location>
        <begin position="12"/>
        <end position="117"/>
    </location>
</feature>
<dbReference type="CDD" id="cd03785">
    <property type="entry name" value="GT28_MurG"/>
    <property type="match status" value="1"/>
</dbReference>
<sequence>GAEAKVVITKDLEEYYHLFPFLKEEELKHAYQAADLIISRAGSGSIFEIAAVGKPSILVPLPEAAQNHQVKNAYSYAENGACLVMEEANFTPRFFLEKLKYFFAHPEELEKMQKSAKEFA</sequence>
<dbReference type="Pfam" id="PF04101">
    <property type="entry name" value="Glyco_tran_28_C"/>
    <property type="match status" value="1"/>
</dbReference>
<gene>
    <name evidence="2" type="ORF">S06H3_64423</name>
    <name evidence="3" type="ORF">S06H3_64429</name>
</gene>
<dbReference type="PANTHER" id="PTHR21015:SF27">
    <property type="entry name" value="UDP-N-ACETYLGLUCOSAMINE--N-ACETYLMURAMYL-(PENTAPEPTIDE) PYROPHOSPHORYL-UNDECAPRENOL N-ACETYLGLUCOSAMINE TRANSFERASE"/>
    <property type="match status" value="1"/>
</dbReference>
<name>X1QQA3_9ZZZZ</name>
<dbReference type="GO" id="GO:0016758">
    <property type="term" value="F:hexosyltransferase activity"/>
    <property type="evidence" value="ECO:0007669"/>
    <property type="project" value="InterPro"/>
</dbReference>
<accession>X1QQA3</accession>
<dbReference type="EMBL" id="BARV01043028">
    <property type="protein sequence ID" value="GAI53140.1"/>
    <property type="molecule type" value="Genomic_DNA"/>
</dbReference>
<feature type="non-terminal residue" evidence="2">
    <location>
        <position position="1"/>
    </location>
</feature>
<dbReference type="SUPFAM" id="SSF53756">
    <property type="entry name" value="UDP-Glycosyltransferase/glycogen phosphorylase"/>
    <property type="match status" value="1"/>
</dbReference>
<evidence type="ECO:0000313" key="2">
    <source>
        <dbReference type="EMBL" id="GAI53140.1"/>
    </source>
</evidence>
<feature type="non-terminal residue" evidence="2">
    <location>
        <position position="120"/>
    </location>
</feature>
<proteinExistence type="predicted"/>
<organism evidence="2">
    <name type="scientific">marine sediment metagenome</name>
    <dbReference type="NCBI Taxonomy" id="412755"/>
    <lineage>
        <taxon>unclassified sequences</taxon>
        <taxon>metagenomes</taxon>
        <taxon>ecological metagenomes</taxon>
    </lineage>
</organism>
<dbReference type="EMBL" id="BARV01043033">
    <property type="protein sequence ID" value="GAI53195.1"/>
    <property type="molecule type" value="Genomic_DNA"/>
</dbReference>
<evidence type="ECO:0000259" key="1">
    <source>
        <dbReference type="Pfam" id="PF04101"/>
    </source>
</evidence>
<dbReference type="AlphaFoldDB" id="X1QQA3"/>
<reference evidence="2" key="1">
    <citation type="journal article" date="2014" name="Front. Microbiol.">
        <title>High frequency of phylogenetically diverse reductive dehalogenase-homologous genes in deep subseafloor sedimentary metagenomes.</title>
        <authorList>
            <person name="Kawai M."/>
            <person name="Futagami T."/>
            <person name="Toyoda A."/>
            <person name="Takaki Y."/>
            <person name="Nishi S."/>
            <person name="Hori S."/>
            <person name="Arai W."/>
            <person name="Tsubouchi T."/>
            <person name="Morono Y."/>
            <person name="Uchiyama I."/>
            <person name="Ito T."/>
            <person name="Fujiyama A."/>
            <person name="Inagaki F."/>
            <person name="Takami H."/>
        </authorList>
    </citation>
    <scope>NUCLEOTIDE SEQUENCE</scope>
    <source>
        <strain evidence="2">Expedition CK06-06</strain>
    </source>
</reference>
<protein>
    <recommendedName>
        <fullName evidence="1">Glycosyl transferase family 28 C-terminal domain-containing protein</fullName>
    </recommendedName>
</protein>
<dbReference type="Gene3D" id="3.40.50.2000">
    <property type="entry name" value="Glycogen Phosphorylase B"/>
    <property type="match status" value="1"/>
</dbReference>
<evidence type="ECO:0000313" key="3">
    <source>
        <dbReference type="EMBL" id="GAI53195.1"/>
    </source>
</evidence>
<dbReference type="PANTHER" id="PTHR21015">
    <property type="entry name" value="UDP-N-ACETYLGLUCOSAMINE--N-ACETYLMURAMYL-(PENTAPEPTIDE) PYROPHOSPHORYL-UNDECAPRENOL N-ACETYLGLUCOSAMINE TRANSFERASE 1"/>
    <property type="match status" value="1"/>
</dbReference>
<comment type="caution">
    <text evidence="2">The sequence shown here is derived from an EMBL/GenBank/DDBJ whole genome shotgun (WGS) entry which is preliminary data.</text>
</comment>